<evidence type="ECO:0000256" key="1">
    <source>
        <dbReference type="SAM" id="Phobius"/>
    </source>
</evidence>
<keyword evidence="1" id="KW-0472">Membrane</keyword>
<dbReference type="RefSeq" id="WP_016168644.1">
    <property type="nucleotide sequence ID" value="NZ_JHZG01000003.1"/>
</dbReference>
<dbReference type="Proteomes" id="UP000016201">
    <property type="component" value="Unassembled WGS sequence"/>
</dbReference>
<reference evidence="3 4" key="1">
    <citation type="submission" date="2013-03" db="EMBL/GenBank/DDBJ databases">
        <title>The Genome Sequence of Acinetobacter tandoii CIP 107469.</title>
        <authorList>
            <consortium name="The Broad Institute Genome Sequencing Platform"/>
            <consortium name="The Broad Institute Genome Sequencing Center for Infectious Disease"/>
            <person name="Cerqueira G."/>
            <person name="Feldgarden M."/>
            <person name="Courvalin P."/>
            <person name="Perichon B."/>
            <person name="Grillot-Courvalin C."/>
            <person name="Clermont D."/>
            <person name="Rocha E."/>
            <person name="Yoon E.-J."/>
            <person name="Nemec A."/>
            <person name="Walker B."/>
            <person name="Young S.K."/>
            <person name="Zeng Q."/>
            <person name="Gargeya S."/>
            <person name="Fitzgerald M."/>
            <person name="Haas B."/>
            <person name="Abouelleil A."/>
            <person name="Alvarado L."/>
            <person name="Arachchi H.M."/>
            <person name="Berlin A.M."/>
            <person name="Chapman S.B."/>
            <person name="Dewar J."/>
            <person name="Goldberg J."/>
            <person name="Griggs A."/>
            <person name="Gujja S."/>
            <person name="Hansen M."/>
            <person name="Howarth C."/>
            <person name="Imamovic A."/>
            <person name="Larimer J."/>
            <person name="McCowan C."/>
            <person name="Murphy C."/>
            <person name="Neiman D."/>
            <person name="Pearson M."/>
            <person name="Priest M."/>
            <person name="Roberts A."/>
            <person name="Saif S."/>
            <person name="Shea T."/>
            <person name="Sisk P."/>
            <person name="Sykes S."/>
            <person name="Wortman J."/>
            <person name="Nusbaum C."/>
            <person name="Birren B."/>
        </authorList>
    </citation>
    <scope>NUCLEOTIDE SEQUENCE [LARGE SCALE GENOMIC DNA]</scope>
    <source>
        <strain evidence="3 4">CIP 107469</strain>
    </source>
</reference>
<evidence type="ECO:0000313" key="3">
    <source>
        <dbReference type="EMBL" id="EOR02398.1"/>
    </source>
</evidence>
<evidence type="ECO:0000313" key="4">
    <source>
        <dbReference type="Proteomes" id="UP000016201"/>
    </source>
</evidence>
<dbReference type="PATRIC" id="fig|1120927.3.peg.3567"/>
<gene>
    <name evidence="3" type="ORF">I593_03666</name>
</gene>
<feature type="domain" description="Acyltransferase 3" evidence="2">
    <location>
        <begin position="5"/>
        <end position="58"/>
    </location>
</feature>
<accession>R9AJJ2</accession>
<dbReference type="AlphaFoldDB" id="R9AJJ2"/>
<proteinExistence type="predicted"/>
<name>R9AJJ2_9GAMM</name>
<dbReference type="GO" id="GO:0016747">
    <property type="term" value="F:acyltransferase activity, transferring groups other than amino-acyl groups"/>
    <property type="evidence" value="ECO:0007669"/>
    <property type="project" value="InterPro"/>
</dbReference>
<feature type="transmembrane region" description="Helical" evidence="1">
    <location>
        <begin position="12"/>
        <end position="30"/>
    </location>
</feature>
<keyword evidence="4" id="KW-1185">Reference proteome</keyword>
<comment type="caution">
    <text evidence="3">The sequence shown here is derived from an EMBL/GenBank/DDBJ whole genome shotgun (WGS) entry which is preliminary data.</text>
</comment>
<evidence type="ECO:0000259" key="2">
    <source>
        <dbReference type="Pfam" id="PF01757"/>
    </source>
</evidence>
<organism evidence="3 4">
    <name type="scientific">Acinetobacter tandoii DSM 14970 = CIP 107469</name>
    <dbReference type="NCBI Taxonomy" id="1120927"/>
    <lineage>
        <taxon>Bacteria</taxon>
        <taxon>Pseudomonadati</taxon>
        <taxon>Pseudomonadota</taxon>
        <taxon>Gammaproteobacteria</taxon>
        <taxon>Moraxellales</taxon>
        <taxon>Moraxellaceae</taxon>
        <taxon>Acinetobacter</taxon>
    </lineage>
</organism>
<keyword evidence="1" id="KW-1133">Transmembrane helix</keyword>
<dbReference type="InterPro" id="IPR002656">
    <property type="entry name" value="Acyl_transf_3_dom"/>
</dbReference>
<feature type="transmembrane region" description="Helical" evidence="1">
    <location>
        <begin position="36"/>
        <end position="58"/>
    </location>
</feature>
<protein>
    <recommendedName>
        <fullName evidence="2">Acyltransferase 3 domain-containing protein</fullName>
    </recommendedName>
</protein>
<dbReference type="EMBL" id="AQFM01000048">
    <property type="protein sequence ID" value="EOR02398.1"/>
    <property type="molecule type" value="Genomic_DNA"/>
</dbReference>
<dbReference type="Pfam" id="PF01757">
    <property type="entry name" value="Acyl_transf_3"/>
    <property type="match status" value="1"/>
</dbReference>
<keyword evidence="1" id="KW-0812">Transmembrane</keyword>
<sequence length="68" mass="7968">MERNLSIDILKVILAIAVVFLHTRIFYDLSTLLSHVFVQGIFRLAVPIFLVITGYYFVYINSLQRYKT</sequence>